<dbReference type="InterPro" id="IPR009057">
    <property type="entry name" value="Homeodomain-like_sf"/>
</dbReference>
<gene>
    <name evidence="6" type="ORF">SAMN05421811_10140</name>
</gene>
<proteinExistence type="predicted"/>
<dbReference type="InterPro" id="IPR050109">
    <property type="entry name" value="HTH-type_TetR-like_transc_reg"/>
</dbReference>
<dbReference type="PROSITE" id="PS01081">
    <property type="entry name" value="HTH_TETR_1"/>
    <property type="match status" value="1"/>
</dbReference>
<evidence type="ECO:0000313" key="6">
    <source>
        <dbReference type="EMBL" id="SES68381.1"/>
    </source>
</evidence>
<dbReference type="InterPro" id="IPR023772">
    <property type="entry name" value="DNA-bd_HTH_TetR-type_CS"/>
</dbReference>
<dbReference type="PROSITE" id="PS50977">
    <property type="entry name" value="HTH_TETR_2"/>
    <property type="match status" value="1"/>
</dbReference>
<evidence type="ECO:0000259" key="5">
    <source>
        <dbReference type="PROSITE" id="PS50977"/>
    </source>
</evidence>
<accession>A0A1H9YII2</accession>
<dbReference type="SUPFAM" id="SSF46689">
    <property type="entry name" value="Homeodomain-like"/>
    <property type="match status" value="1"/>
</dbReference>
<dbReference type="PANTHER" id="PTHR30055:SF238">
    <property type="entry name" value="MYCOFACTOCIN BIOSYNTHESIS TRANSCRIPTIONAL REGULATOR MFTR-RELATED"/>
    <property type="match status" value="1"/>
</dbReference>
<keyword evidence="3" id="KW-0804">Transcription</keyword>
<dbReference type="Pfam" id="PF00440">
    <property type="entry name" value="TetR_N"/>
    <property type="match status" value="1"/>
</dbReference>
<feature type="DNA-binding region" description="H-T-H motif" evidence="4">
    <location>
        <begin position="40"/>
        <end position="59"/>
    </location>
</feature>
<feature type="domain" description="HTH tetR-type" evidence="5">
    <location>
        <begin position="17"/>
        <end position="77"/>
    </location>
</feature>
<dbReference type="STRING" id="568860.SAMN05421811_10140"/>
<dbReference type="GO" id="GO:0003700">
    <property type="term" value="F:DNA-binding transcription factor activity"/>
    <property type="evidence" value="ECO:0007669"/>
    <property type="project" value="TreeGrafter"/>
</dbReference>
<evidence type="ECO:0000313" key="7">
    <source>
        <dbReference type="Proteomes" id="UP000199361"/>
    </source>
</evidence>
<evidence type="ECO:0000256" key="4">
    <source>
        <dbReference type="PROSITE-ProRule" id="PRU00335"/>
    </source>
</evidence>
<evidence type="ECO:0000256" key="1">
    <source>
        <dbReference type="ARBA" id="ARBA00023015"/>
    </source>
</evidence>
<dbReference type="AlphaFoldDB" id="A0A1H9YII2"/>
<keyword evidence="2 4" id="KW-0238">DNA-binding</keyword>
<dbReference type="Proteomes" id="UP000199361">
    <property type="component" value="Unassembled WGS sequence"/>
</dbReference>
<organism evidence="6 7">
    <name type="scientific">Nonomuraea wenchangensis</name>
    <dbReference type="NCBI Taxonomy" id="568860"/>
    <lineage>
        <taxon>Bacteria</taxon>
        <taxon>Bacillati</taxon>
        <taxon>Actinomycetota</taxon>
        <taxon>Actinomycetes</taxon>
        <taxon>Streptosporangiales</taxon>
        <taxon>Streptosporangiaceae</taxon>
        <taxon>Nonomuraea</taxon>
    </lineage>
</organism>
<keyword evidence="7" id="KW-1185">Reference proteome</keyword>
<dbReference type="GO" id="GO:0000976">
    <property type="term" value="F:transcription cis-regulatory region binding"/>
    <property type="evidence" value="ECO:0007669"/>
    <property type="project" value="TreeGrafter"/>
</dbReference>
<dbReference type="InterPro" id="IPR041347">
    <property type="entry name" value="MftR_C"/>
</dbReference>
<evidence type="ECO:0000256" key="2">
    <source>
        <dbReference type="ARBA" id="ARBA00023125"/>
    </source>
</evidence>
<dbReference type="Gene3D" id="1.10.357.10">
    <property type="entry name" value="Tetracycline Repressor, domain 2"/>
    <property type="match status" value="1"/>
</dbReference>
<dbReference type="InterPro" id="IPR001647">
    <property type="entry name" value="HTH_TetR"/>
</dbReference>
<protein>
    <submittedName>
        <fullName evidence="6">Transcriptional regulator, TetR family</fullName>
    </submittedName>
</protein>
<dbReference type="PANTHER" id="PTHR30055">
    <property type="entry name" value="HTH-TYPE TRANSCRIPTIONAL REGULATOR RUTR"/>
    <property type="match status" value="1"/>
</dbReference>
<keyword evidence="1" id="KW-0805">Transcription regulation</keyword>
<sequence length="202" mass="22049">MTVTVINYDRAMGRWEPNARGRLEEAALELYGERGYEQTTVAEIARRAGLTERTFFRHFADKREVLFGGGTLLEERLTAAVAAAPDSAGPLEAVAAALDAVGPLFQERHERSRRRQAIILAHAELRERELIKLATLARALAGALRERGVGEPAASLAAEAGIAVFKIAFERWTDEPGEADLRQAMREAFAELRAVTAGTPAP</sequence>
<name>A0A1H9YII2_9ACTN</name>
<dbReference type="PRINTS" id="PR00455">
    <property type="entry name" value="HTHTETR"/>
</dbReference>
<evidence type="ECO:0000256" key="3">
    <source>
        <dbReference type="ARBA" id="ARBA00023163"/>
    </source>
</evidence>
<dbReference type="EMBL" id="FOHX01000001">
    <property type="protein sequence ID" value="SES68381.1"/>
    <property type="molecule type" value="Genomic_DNA"/>
</dbReference>
<dbReference type="Pfam" id="PF17754">
    <property type="entry name" value="TetR_C_14"/>
    <property type="match status" value="1"/>
</dbReference>
<reference evidence="6 7" key="1">
    <citation type="submission" date="2016-10" db="EMBL/GenBank/DDBJ databases">
        <authorList>
            <person name="de Groot N.N."/>
        </authorList>
    </citation>
    <scope>NUCLEOTIDE SEQUENCE [LARGE SCALE GENOMIC DNA]</scope>
    <source>
        <strain evidence="6 7">CGMCC 4.5598</strain>
    </source>
</reference>